<dbReference type="EMBL" id="RWGY01000051">
    <property type="protein sequence ID" value="TVU05493.1"/>
    <property type="molecule type" value="Genomic_DNA"/>
</dbReference>
<evidence type="ECO:0008006" key="4">
    <source>
        <dbReference type="Google" id="ProtNLM"/>
    </source>
</evidence>
<dbReference type="PANTHER" id="PTHR33735">
    <property type="entry name" value="EXPRESSED PROTEIN"/>
    <property type="match status" value="1"/>
</dbReference>
<organism evidence="2 3">
    <name type="scientific">Eragrostis curvula</name>
    <name type="common">weeping love grass</name>
    <dbReference type="NCBI Taxonomy" id="38414"/>
    <lineage>
        <taxon>Eukaryota</taxon>
        <taxon>Viridiplantae</taxon>
        <taxon>Streptophyta</taxon>
        <taxon>Embryophyta</taxon>
        <taxon>Tracheophyta</taxon>
        <taxon>Spermatophyta</taxon>
        <taxon>Magnoliopsida</taxon>
        <taxon>Liliopsida</taxon>
        <taxon>Poales</taxon>
        <taxon>Poaceae</taxon>
        <taxon>PACMAD clade</taxon>
        <taxon>Chloridoideae</taxon>
        <taxon>Eragrostideae</taxon>
        <taxon>Eragrostidinae</taxon>
        <taxon>Eragrostis</taxon>
    </lineage>
</organism>
<protein>
    <recommendedName>
        <fullName evidence="4">Pterin-binding domain-containing protein</fullName>
    </recommendedName>
</protein>
<sequence>MGRKNSPLHRFSPSGLNPIARRLISFSQIDPHLFALRSIHGDSHHAAHRSQPRSGKSSGEDSADLSDIDSSWVVLKNSDIVPADVAAAAAAIRGGRRLGSSPSIPTWARWVLGGVVFTAVPFYNRVRHAEEETVGVVENAGEVVEHVAEVTEKLAANLVDQLPKDGSLEKVVEKVEYIAEVVDKDAKKIEAIAEKIDKVSDEIDAAVEPVIEELEKEFDQSATSDNGANAQN</sequence>
<dbReference type="AlphaFoldDB" id="A0A5J9T278"/>
<dbReference type="OrthoDB" id="1927611at2759"/>
<feature type="region of interest" description="Disordered" evidence="1">
    <location>
        <begin position="44"/>
        <end position="63"/>
    </location>
</feature>
<dbReference type="PANTHER" id="PTHR33735:SF7">
    <property type="entry name" value="OS08G0483600 PROTEIN"/>
    <property type="match status" value="1"/>
</dbReference>
<proteinExistence type="predicted"/>
<evidence type="ECO:0000313" key="2">
    <source>
        <dbReference type="EMBL" id="TVU05493.1"/>
    </source>
</evidence>
<evidence type="ECO:0000313" key="3">
    <source>
        <dbReference type="Proteomes" id="UP000324897"/>
    </source>
</evidence>
<accession>A0A5J9T278</accession>
<name>A0A5J9T278_9POAL</name>
<dbReference type="Proteomes" id="UP000324897">
    <property type="component" value="Unassembled WGS sequence"/>
</dbReference>
<keyword evidence="3" id="KW-1185">Reference proteome</keyword>
<comment type="caution">
    <text evidence="2">The sequence shown here is derived from an EMBL/GenBank/DDBJ whole genome shotgun (WGS) entry which is preliminary data.</text>
</comment>
<dbReference type="Gramene" id="TVU05493">
    <property type="protein sequence ID" value="TVU05493"/>
    <property type="gene ID" value="EJB05_48659"/>
</dbReference>
<feature type="non-terminal residue" evidence="2">
    <location>
        <position position="1"/>
    </location>
</feature>
<gene>
    <name evidence="2" type="ORF">EJB05_48659</name>
</gene>
<reference evidence="2 3" key="1">
    <citation type="journal article" date="2019" name="Sci. Rep.">
        <title>A high-quality genome of Eragrostis curvula grass provides insights into Poaceae evolution and supports new strategies to enhance forage quality.</title>
        <authorList>
            <person name="Carballo J."/>
            <person name="Santos B.A.C.M."/>
            <person name="Zappacosta D."/>
            <person name="Garbus I."/>
            <person name="Selva J.P."/>
            <person name="Gallo C.A."/>
            <person name="Diaz A."/>
            <person name="Albertini E."/>
            <person name="Caccamo M."/>
            <person name="Echenique V."/>
        </authorList>
    </citation>
    <scope>NUCLEOTIDE SEQUENCE [LARGE SCALE GENOMIC DNA]</scope>
    <source>
        <strain evidence="3">cv. Victoria</strain>
        <tissue evidence="2">Leaf</tissue>
    </source>
</reference>
<evidence type="ECO:0000256" key="1">
    <source>
        <dbReference type="SAM" id="MobiDB-lite"/>
    </source>
</evidence>